<dbReference type="Proteomes" id="UP000011728">
    <property type="component" value="Chromosome"/>
</dbReference>
<evidence type="ECO:0000313" key="2">
    <source>
        <dbReference type="Proteomes" id="UP000011728"/>
    </source>
</evidence>
<reference evidence="1 2" key="1">
    <citation type="submission" date="2013-02" db="EMBL/GenBank/DDBJ databases">
        <title>Genome sequence of Clostridium saccharoperbutylacetonicum N1-4(HMT).</title>
        <authorList>
            <person name="Poehlein A."/>
            <person name="Daniel R."/>
        </authorList>
    </citation>
    <scope>NUCLEOTIDE SEQUENCE [LARGE SCALE GENOMIC DNA]</scope>
    <source>
        <strain evidence="2">N1-4(HMT)</strain>
    </source>
</reference>
<organism evidence="1 2">
    <name type="scientific">Clostridium saccharoperbutylacetonicum N1-4(HMT)</name>
    <dbReference type="NCBI Taxonomy" id="931276"/>
    <lineage>
        <taxon>Bacteria</taxon>
        <taxon>Bacillati</taxon>
        <taxon>Bacillota</taxon>
        <taxon>Clostridia</taxon>
        <taxon>Eubacteriales</taxon>
        <taxon>Clostridiaceae</taxon>
        <taxon>Clostridium</taxon>
    </lineage>
</organism>
<dbReference type="SUPFAM" id="SSF69360">
    <property type="entry name" value="Cell wall binding repeat"/>
    <property type="match status" value="1"/>
</dbReference>
<sequence length="58" mass="6557">MIQKHKLILDDDYKMAISSKEKSLCLWIDGGCYAFGEDGKMYSDCFTPNGFRANESGK</sequence>
<gene>
    <name evidence="1" type="ORF">Cspa_c19500</name>
</gene>
<dbReference type="PATRIC" id="fig|931276.5.peg.1940"/>
<keyword evidence="2" id="KW-1185">Reference proteome</keyword>
<dbReference type="KEGG" id="csr:Cspa_c19500"/>
<dbReference type="HOGENOM" id="CLU_2971422_0_0_9"/>
<protein>
    <submittedName>
        <fullName evidence="1">Uncharacterized protein</fullName>
    </submittedName>
</protein>
<dbReference type="EMBL" id="CP004121">
    <property type="protein sequence ID" value="AGF55716.1"/>
    <property type="molecule type" value="Genomic_DNA"/>
</dbReference>
<dbReference type="AlphaFoldDB" id="M1MLR7"/>
<accession>M1MLR7</accession>
<evidence type="ECO:0000313" key="1">
    <source>
        <dbReference type="EMBL" id="AGF55716.1"/>
    </source>
</evidence>
<name>M1MLR7_9CLOT</name>
<dbReference type="RefSeq" id="WP_015392037.1">
    <property type="nucleotide sequence ID" value="NC_020291.1"/>
</dbReference>
<dbReference type="Gene3D" id="2.10.270.10">
    <property type="entry name" value="Cholin Binding"/>
    <property type="match status" value="1"/>
</dbReference>
<proteinExistence type="predicted"/>